<reference evidence="3" key="1">
    <citation type="submission" date="2017-10" db="EMBL/GenBank/DDBJ databases">
        <title>Rapid genome shrinkage in a self-fertile nematode reveals novel sperm competition proteins.</title>
        <authorList>
            <person name="Yin D."/>
            <person name="Schwarz E.M."/>
            <person name="Thomas C.G."/>
            <person name="Felde R.L."/>
            <person name="Korf I.F."/>
            <person name="Cutter A.D."/>
            <person name="Schartner C.M."/>
            <person name="Ralston E.J."/>
            <person name="Meyer B.J."/>
            <person name="Haag E.S."/>
        </authorList>
    </citation>
    <scope>NUCLEOTIDE SEQUENCE [LARGE SCALE GENOMIC DNA]</scope>
    <source>
        <strain evidence="3">JU1422</strain>
    </source>
</reference>
<dbReference type="Proteomes" id="UP000230233">
    <property type="component" value="Chromosome IV"/>
</dbReference>
<protein>
    <submittedName>
        <fullName evidence="2">Uncharacterized protein</fullName>
    </submittedName>
</protein>
<comment type="caution">
    <text evidence="2">The sequence shown here is derived from an EMBL/GenBank/DDBJ whole genome shotgun (WGS) entry which is preliminary data.</text>
</comment>
<accession>A0A2G5U6Z0</accession>
<dbReference type="AlphaFoldDB" id="A0A2G5U6Z0"/>
<keyword evidence="3" id="KW-1185">Reference proteome</keyword>
<feature type="compositionally biased region" description="Basic and acidic residues" evidence="1">
    <location>
        <begin position="70"/>
        <end position="89"/>
    </location>
</feature>
<evidence type="ECO:0000313" key="3">
    <source>
        <dbReference type="Proteomes" id="UP000230233"/>
    </source>
</evidence>
<sequence length="89" mass="9884">MNLARNSSWINTHRERATVNRRGTKYVHTDTQNRQPGTIHILLILLNIFTGGGDGCAMMVVGRCESAPPAEKKIRKSEGEEHSNQRVAG</sequence>
<feature type="region of interest" description="Disordered" evidence="1">
    <location>
        <begin position="67"/>
        <end position="89"/>
    </location>
</feature>
<organism evidence="2 3">
    <name type="scientific">Caenorhabditis nigoni</name>
    <dbReference type="NCBI Taxonomy" id="1611254"/>
    <lineage>
        <taxon>Eukaryota</taxon>
        <taxon>Metazoa</taxon>
        <taxon>Ecdysozoa</taxon>
        <taxon>Nematoda</taxon>
        <taxon>Chromadorea</taxon>
        <taxon>Rhabditida</taxon>
        <taxon>Rhabditina</taxon>
        <taxon>Rhabditomorpha</taxon>
        <taxon>Rhabditoidea</taxon>
        <taxon>Rhabditidae</taxon>
        <taxon>Peloderinae</taxon>
        <taxon>Caenorhabditis</taxon>
    </lineage>
</organism>
<dbReference type="EMBL" id="PDUG01000004">
    <property type="protein sequence ID" value="PIC35233.1"/>
    <property type="molecule type" value="Genomic_DNA"/>
</dbReference>
<proteinExistence type="predicted"/>
<evidence type="ECO:0000313" key="2">
    <source>
        <dbReference type="EMBL" id="PIC35233.1"/>
    </source>
</evidence>
<name>A0A2G5U6Z0_9PELO</name>
<gene>
    <name evidence="2" type="primary">Cnig_chr_IV.g14655</name>
    <name evidence="2" type="ORF">B9Z55_014655</name>
</gene>
<evidence type="ECO:0000256" key="1">
    <source>
        <dbReference type="SAM" id="MobiDB-lite"/>
    </source>
</evidence>